<dbReference type="AlphaFoldDB" id="A0A450YHF9"/>
<dbReference type="SUPFAM" id="SSF51735">
    <property type="entry name" value="NAD(P)-binding Rossmann-fold domains"/>
    <property type="match status" value="1"/>
</dbReference>
<dbReference type="PANTHER" id="PTHR12126:SF11">
    <property type="entry name" value="NADH DEHYDROGENASE [UBIQUINONE] 1 ALPHA SUBCOMPLEX SUBUNIT 9, MITOCHONDRIAL"/>
    <property type="match status" value="1"/>
</dbReference>
<dbReference type="InterPro" id="IPR051207">
    <property type="entry name" value="ComplexI_NDUFA9_subunit"/>
</dbReference>
<proteinExistence type="predicted"/>
<dbReference type="EMBL" id="CAADFT010000009">
    <property type="protein sequence ID" value="VFK41000.1"/>
    <property type="molecule type" value="Genomic_DNA"/>
</dbReference>
<reference evidence="2" key="1">
    <citation type="submission" date="2019-02" db="EMBL/GenBank/DDBJ databases">
        <authorList>
            <person name="Gruber-Vodicka R. H."/>
            <person name="Seah K. B. B."/>
        </authorList>
    </citation>
    <scope>NUCLEOTIDE SEQUENCE</scope>
    <source>
        <strain evidence="2">BECK_BZ125</strain>
    </source>
</reference>
<accession>A0A450YHF9</accession>
<sequence>MKVAILGGTGFLGSYLVDALIAHGHEPVLLARPGSEKRAHRKAACAWITGEIHEKETLRRLFSGCGAVIYNIGILREFPRRGITFESLQYAGPRLAMDVSGELGVARFLLTSANGAKPNGTPYQRTKYHAEEYLRASGLAGTVFRPSVIFGDPRGRMEFATQLYREIIRAPLPAPLFHEGIFPFKAGRFRISPIHVEDVAEIYVKTLEDPEATHKTHILCGPDALEWRAIMKIIGRAVGRNKWMVPTPTLPIRMAAALLERSADFPLTRDQLTMLLEGNTGDSSDVFDTYGIAPTAFDEDSLSYLRAKQS</sequence>
<dbReference type="InterPro" id="IPR036291">
    <property type="entry name" value="NAD(P)-bd_dom_sf"/>
</dbReference>
<name>A0A450YHF9_9GAMM</name>
<dbReference type="Gene3D" id="3.40.50.720">
    <property type="entry name" value="NAD(P)-binding Rossmann-like Domain"/>
    <property type="match status" value="1"/>
</dbReference>
<dbReference type="GO" id="GO:0044877">
    <property type="term" value="F:protein-containing complex binding"/>
    <property type="evidence" value="ECO:0007669"/>
    <property type="project" value="TreeGrafter"/>
</dbReference>
<dbReference type="Pfam" id="PF01370">
    <property type="entry name" value="Epimerase"/>
    <property type="match status" value="1"/>
</dbReference>
<gene>
    <name evidence="2" type="ORF">BECKTC1821E_GA0114239_100913</name>
</gene>
<evidence type="ECO:0000313" key="2">
    <source>
        <dbReference type="EMBL" id="VFK41000.1"/>
    </source>
</evidence>
<dbReference type="PANTHER" id="PTHR12126">
    <property type="entry name" value="NADH-UBIQUINONE OXIDOREDUCTASE 39 KDA SUBUNIT-RELATED"/>
    <property type="match status" value="1"/>
</dbReference>
<dbReference type="InterPro" id="IPR001509">
    <property type="entry name" value="Epimerase_deHydtase"/>
</dbReference>
<feature type="domain" description="NAD-dependent epimerase/dehydratase" evidence="1">
    <location>
        <begin position="4"/>
        <end position="219"/>
    </location>
</feature>
<evidence type="ECO:0000259" key="1">
    <source>
        <dbReference type="Pfam" id="PF01370"/>
    </source>
</evidence>
<organism evidence="2">
    <name type="scientific">Candidatus Kentrum sp. TC</name>
    <dbReference type="NCBI Taxonomy" id="2126339"/>
    <lineage>
        <taxon>Bacteria</taxon>
        <taxon>Pseudomonadati</taxon>
        <taxon>Pseudomonadota</taxon>
        <taxon>Gammaproteobacteria</taxon>
        <taxon>Candidatus Kentrum</taxon>
    </lineage>
</organism>
<protein>
    <submittedName>
        <fullName evidence="2">NADH dehydrogenase</fullName>
    </submittedName>
</protein>